<evidence type="ECO:0000256" key="3">
    <source>
        <dbReference type="ARBA" id="ARBA00022692"/>
    </source>
</evidence>
<dbReference type="GO" id="GO:0016020">
    <property type="term" value="C:membrane"/>
    <property type="evidence" value="ECO:0007669"/>
    <property type="project" value="UniProtKB-SubCell"/>
</dbReference>
<feature type="transmembrane region" description="Helical" evidence="6">
    <location>
        <begin position="89"/>
        <end position="110"/>
    </location>
</feature>
<evidence type="ECO:0000256" key="2">
    <source>
        <dbReference type="ARBA" id="ARBA00022448"/>
    </source>
</evidence>
<dbReference type="InterPro" id="IPR052983">
    <property type="entry name" value="MFS_Riboflavin_Transporter"/>
</dbReference>
<feature type="transmembrane region" description="Helical" evidence="6">
    <location>
        <begin position="28"/>
        <end position="47"/>
    </location>
</feature>
<dbReference type="AlphaFoldDB" id="V5GEL5"/>
<proteinExistence type="evidence at transcript level"/>
<evidence type="ECO:0000256" key="6">
    <source>
        <dbReference type="SAM" id="Phobius"/>
    </source>
</evidence>
<organism evidence="7">
    <name type="scientific">Ixodes ricinus</name>
    <name type="common">Common tick</name>
    <name type="synonym">Acarus ricinus</name>
    <dbReference type="NCBI Taxonomy" id="34613"/>
    <lineage>
        <taxon>Eukaryota</taxon>
        <taxon>Metazoa</taxon>
        <taxon>Ecdysozoa</taxon>
        <taxon>Arthropoda</taxon>
        <taxon>Chelicerata</taxon>
        <taxon>Arachnida</taxon>
        <taxon>Acari</taxon>
        <taxon>Parasitiformes</taxon>
        <taxon>Ixodida</taxon>
        <taxon>Ixodoidea</taxon>
        <taxon>Ixodidae</taxon>
        <taxon>Ixodinae</taxon>
        <taxon>Ixodes</taxon>
    </lineage>
</organism>
<feature type="transmembrane region" description="Helical" evidence="6">
    <location>
        <begin position="59"/>
        <end position="77"/>
    </location>
</feature>
<sequence length="134" mass="14570">MAASFLVLSASFVSLVYSRSLIMLGTTSLVFGMASGSTIILFTVLLVEYFGLEKLPMTIGFISLVIGLATLPRPLLIGHYRDLGQSYEGLYVLLAGVSFGTCIVWIIECIRQWIAGRKSNHSESLQVEEATTST</sequence>
<evidence type="ECO:0000256" key="5">
    <source>
        <dbReference type="ARBA" id="ARBA00023136"/>
    </source>
</evidence>
<dbReference type="PANTHER" id="PTHR43385:SF1">
    <property type="entry name" value="RIBOFLAVIN TRANSPORTER RIBJ"/>
    <property type="match status" value="1"/>
</dbReference>
<keyword evidence="5 6" id="KW-0472">Membrane</keyword>
<keyword evidence="3 6" id="KW-0812">Transmembrane</keyword>
<evidence type="ECO:0000313" key="7">
    <source>
        <dbReference type="EMBL" id="JAB68595.1"/>
    </source>
</evidence>
<keyword evidence="4 6" id="KW-1133">Transmembrane helix</keyword>
<keyword evidence="2" id="KW-0813">Transport</keyword>
<comment type="subcellular location">
    <subcellularLocation>
        <location evidence="1">Membrane</location>
        <topology evidence="1">Multi-pass membrane protein</topology>
    </subcellularLocation>
</comment>
<evidence type="ECO:0000256" key="4">
    <source>
        <dbReference type="ARBA" id="ARBA00022989"/>
    </source>
</evidence>
<dbReference type="PANTHER" id="PTHR43385">
    <property type="entry name" value="RIBOFLAVIN TRANSPORTER RIBJ"/>
    <property type="match status" value="1"/>
</dbReference>
<protein>
    <submittedName>
        <fullName evidence="7">Putative silnoon</fullName>
    </submittedName>
</protein>
<dbReference type="InterPro" id="IPR036259">
    <property type="entry name" value="MFS_trans_sf"/>
</dbReference>
<dbReference type="SUPFAM" id="SSF103473">
    <property type="entry name" value="MFS general substrate transporter"/>
    <property type="match status" value="1"/>
</dbReference>
<reference evidence="7" key="1">
    <citation type="journal article" date="2015" name="Sci. Rep.">
        <title>Tissue- and time-dependent transcription in Ixodes ricinus salivary glands and midguts when blood feeding on the vertebrate host.</title>
        <authorList>
            <person name="Kotsyfakis M."/>
            <person name="Schwarz A."/>
            <person name="Erhart J."/>
            <person name="Ribeiro J.M."/>
        </authorList>
    </citation>
    <scope>NUCLEOTIDE SEQUENCE</scope>
    <source>
        <tissue evidence="7">Salivary gland and midgut</tissue>
    </source>
</reference>
<name>V5GEL5_IXORI</name>
<accession>V5GEL5</accession>
<dbReference type="EMBL" id="GANP01015873">
    <property type="protein sequence ID" value="JAB68595.1"/>
    <property type="molecule type" value="mRNA"/>
</dbReference>
<evidence type="ECO:0000256" key="1">
    <source>
        <dbReference type="ARBA" id="ARBA00004141"/>
    </source>
</evidence>